<dbReference type="GO" id="GO:0006355">
    <property type="term" value="P:regulation of DNA-templated transcription"/>
    <property type="evidence" value="ECO:0007669"/>
    <property type="project" value="InterPro"/>
</dbReference>
<evidence type="ECO:0000256" key="2">
    <source>
        <dbReference type="ARBA" id="ARBA00023125"/>
    </source>
</evidence>
<dbReference type="AlphaFoldDB" id="A0A5J5GRK1"/>
<evidence type="ECO:0000259" key="5">
    <source>
        <dbReference type="PROSITE" id="PS50043"/>
    </source>
</evidence>
<dbReference type="InterPro" id="IPR016032">
    <property type="entry name" value="Sig_transdc_resp-reg_C-effctor"/>
</dbReference>
<dbReference type="Pfam" id="PF00196">
    <property type="entry name" value="GerE"/>
    <property type="match status" value="1"/>
</dbReference>
<dbReference type="InterPro" id="IPR036388">
    <property type="entry name" value="WH-like_DNA-bd_sf"/>
</dbReference>
<organism evidence="6 7">
    <name type="scientific">Histidinibacterium aquaticum</name>
    <dbReference type="NCBI Taxonomy" id="2613962"/>
    <lineage>
        <taxon>Bacteria</taxon>
        <taxon>Pseudomonadati</taxon>
        <taxon>Pseudomonadota</taxon>
        <taxon>Alphaproteobacteria</taxon>
        <taxon>Rhodobacterales</taxon>
        <taxon>Paracoccaceae</taxon>
        <taxon>Histidinibacterium</taxon>
    </lineage>
</organism>
<dbReference type="InterPro" id="IPR000792">
    <property type="entry name" value="Tscrpt_reg_LuxR_C"/>
</dbReference>
<dbReference type="CDD" id="cd06170">
    <property type="entry name" value="LuxR_C_like"/>
    <property type="match status" value="1"/>
</dbReference>
<dbReference type="PROSITE" id="PS50043">
    <property type="entry name" value="HTH_LUXR_2"/>
    <property type="match status" value="1"/>
</dbReference>
<accession>A0A5J5GRK1</accession>
<feature type="domain" description="HTH luxR-type" evidence="5">
    <location>
        <begin position="50"/>
        <end position="115"/>
    </location>
</feature>
<keyword evidence="2" id="KW-0238">DNA-binding</keyword>
<name>A0A5J5GRK1_9RHOB</name>
<evidence type="ECO:0000313" key="7">
    <source>
        <dbReference type="Proteomes" id="UP000326554"/>
    </source>
</evidence>
<keyword evidence="1" id="KW-0805">Transcription regulation</keyword>
<dbReference type="GO" id="GO:0003677">
    <property type="term" value="F:DNA binding"/>
    <property type="evidence" value="ECO:0007669"/>
    <property type="project" value="UniProtKB-KW"/>
</dbReference>
<evidence type="ECO:0000256" key="4">
    <source>
        <dbReference type="SAM" id="MobiDB-lite"/>
    </source>
</evidence>
<dbReference type="Proteomes" id="UP000326554">
    <property type="component" value="Unassembled WGS sequence"/>
</dbReference>
<evidence type="ECO:0000256" key="1">
    <source>
        <dbReference type="ARBA" id="ARBA00023015"/>
    </source>
</evidence>
<evidence type="ECO:0000256" key="3">
    <source>
        <dbReference type="ARBA" id="ARBA00023163"/>
    </source>
</evidence>
<dbReference type="PANTHER" id="PTHR44688:SF16">
    <property type="entry name" value="DNA-BINDING TRANSCRIPTIONAL ACTIVATOR DEVR_DOSR"/>
    <property type="match status" value="1"/>
</dbReference>
<protein>
    <submittedName>
        <fullName evidence="6">Response regulator transcription factor</fullName>
    </submittedName>
</protein>
<dbReference type="SUPFAM" id="SSF46894">
    <property type="entry name" value="C-terminal effector domain of the bipartite response regulators"/>
    <property type="match status" value="1"/>
</dbReference>
<dbReference type="PRINTS" id="PR00038">
    <property type="entry name" value="HTHLUXR"/>
</dbReference>
<dbReference type="SMART" id="SM00421">
    <property type="entry name" value="HTH_LUXR"/>
    <property type="match status" value="1"/>
</dbReference>
<dbReference type="PROSITE" id="PS00622">
    <property type="entry name" value="HTH_LUXR_1"/>
    <property type="match status" value="1"/>
</dbReference>
<proteinExistence type="predicted"/>
<dbReference type="EMBL" id="VYQE01000001">
    <property type="protein sequence ID" value="KAA9010677.1"/>
    <property type="molecule type" value="Genomic_DNA"/>
</dbReference>
<sequence>MLCGSMFLPSELAAEAAAMPFAEARRGRVLETTATPPAAEGQRPSERNPGQAVLDKLTARESEVLTLVSRGLNNKLVARELGLSEHTIKLHMHHILRKLGVSNRTGASMWYFAQSK</sequence>
<reference evidence="6 7" key="1">
    <citation type="submission" date="2019-09" db="EMBL/GenBank/DDBJ databases">
        <authorList>
            <person name="Park J.-S."/>
            <person name="Choi H.-J."/>
        </authorList>
    </citation>
    <scope>NUCLEOTIDE SEQUENCE [LARGE SCALE GENOMIC DNA]</scope>
    <source>
        <strain evidence="6 7">176SS1-4</strain>
    </source>
</reference>
<comment type="caution">
    <text evidence="6">The sequence shown here is derived from an EMBL/GenBank/DDBJ whole genome shotgun (WGS) entry which is preliminary data.</text>
</comment>
<feature type="region of interest" description="Disordered" evidence="4">
    <location>
        <begin position="28"/>
        <end position="52"/>
    </location>
</feature>
<keyword evidence="7" id="KW-1185">Reference proteome</keyword>
<dbReference type="Gene3D" id="1.10.10.10">
    <property type="entry name" value="Winged helix-like DNA-binding domain superfamily/Winged helix DNA-binding domain"/>
    <property type="match status" value="1"/>
</dbReference>
<evidence type="ECO:0000313" key="6">
    <source>
        <dbReference type="EMBL" id="KAA9010677.1"/>
    </source>
</evidence>
<keyword evidence="3" id="KW-0804">Transcription</keyword>
<gene>
    <name evidence="6" type="ORF">F3S47_00380</name>
</gene>
<dbReference type="PANTHER" id="PTHR44688">
    <property type="entry name" value="DNA-BINDING TRANSCRIPTIONAL ACTIVATOR DEVR_DOSR"/>
    <property type="match status" value="1"/>
</dbReference>